<dbReference type="SUPFAM" id="SSF50386">
    <property type="entry name" value="STI-like"/>
    <property type="match status" value="1"/>
</dbReference>
<feature type="signal peptide" evidence="2">
    <location>
        <begin position="1"/>
        <end position="27"/>
    </location>
</feature>
<reference evidence="3" key="1">
    <citation type="submission" date="1998-11" db="EMBL/GenBank/DDBJ databases">
        <authorList>
            <person name="Parani M."/>
            <person name="Viereck R."/>
        </authorList>
    </citation>
    <scope>NUCLEOTIDE SEQUENCE</scope>
    <source>
        <tissue evidence="3">Leaves</tissue>
    </source>
</reference>
<dbReference type="PANTHER" id="PTHR33107">
    <property type="entry name" value="KUNITZ TRYPSIN INHIBITOR 2"/>
    <property type="match status" value="1"/>
</dbReference>
<dbReference type="PRINTS" id="PR00291">
    <property type="entry name" value="KUNITZINHBTR"/>
</dbReference>
<dbReference type="AlphaFoldDB" id="Q9FPD1"/>
<keyword evidence="2" id="KW-0732">Signal</keyword>
<dbReference type="InterPro" id="IPR011065">
    <property type="entry name" value="Kunitz_inhibitor_STI-like_sf"/>
</dbReference>
<proteinExistence type="evidence at transcript level"/>
<dbReference type="Pfam" id="PF00197">
    <property type="entry name" value="Kunitz_legume"/>
    <property type="match status" value="1"/>
</dbReference>
<dbReference type="InterPro" id="IPR002160">
    <property type="entry name" value="Prot_inh_Kunz-lg"/>
</dbReference>
<feature type="chain" id="PRO_5004325560" evidence="2">
    <location>
        <begin position="28"/>
        <end position="202"/>
    </location>
</feature>
<dbReference type="PROSITE" id="PS00283">
    <property type="entry name" value="SOYBEAN_KUNITZ"/>
    <property type="match status" value="1"/>
</dbReference>
<protein>
    <submittedName>
        <fullName evidence="3">Uncharacterized protein</fullName>
    </submittedName>
</protein>
<name>Q9FPD1_AVIMR</name>
<organism evidence="3">
    <name type="scientific">Avicennia marina</name>
    <name type="common">Grey mangrove</name>
    <name type="synonym">Sceura marina</name>
    <dbReference type="NCBI Taxonomy" id="82927"/>
    <lineage>
        <taxon>Eukaryota</taxon>
        <taxon>Viridiplantae</taxon>
        <taxon>Streptophyta</taxon>
        <taxon>Embryophyta</taxon>
        <taxon>Tracheophyta</taxon>
        <taxon>Spermatophyta</taxon>
        <taxon>Magnoliopsida</taxon>
        <taxon>eudicotyledons</taxon>
        <taxon>Gunneridae</taxon>
        <taxon>Pentapetalae</taxon>
        <taxon>asterids</taxon>
        <taxon>lamiids</taxon>
        <taxon>Lamiales</taxon>
        <taxon>Acanthaceae</taxon>
        <taxon>Avicennioideae</taxon>
        <taxon>Avicennia</taxon>
    </lineage>
</organism>
<evidence type="ECO:0000256" key="2">
    <source>
        <dbReference type="SAM" id="SignalP"/>
    </source>
</evidence>
<accession>Q9FPD1</accession>
<evidence type="ECO:0000256" key="1">
    <source>
        <dbReference type="ARBA" id="ARBA00005440"/>
    </source>
</evidence>
<evidence type="ECO:0000313" key="3">
    <source>
        <dbReference type="EMBL" id="CAC19831.1"/>
    </source>
</evidence>
<dbReference type="SMART" id="SM00452">
    <property type="entry name" value="STI"/>
    <property type="match status" value="1"/>
</dbReference>
<dbReference type="PANTHER" id="PTHR33107:SF28">
    <property type="entry name" value="CYSTEINE PROTEASE INHIBITOR 8-LIKE"/>
    <property type="match status" value="1"/>
</dbReference>
<comment type="similarity">
    <text evidence="1">Belongs to the protease inhibitor I3 (leguminous Kunitz-type inhibitor) family.</text>
</comment>
<dbReference type="SMR" id="Q9FPD1"/>
<sequence>MKATPHFLFSLCLIIFSICSNSLLCAAAEEAVLDIEGNELQAGSKYYMVSAIWGAGGGGVTLRLTGNDRCPVTVGQEGSDLRNGLPVSFQPANSEETVVRVSTQLNIKFEVSVPCANSTVWRVGRLDAWTRTSFIQIEGEPGFDWFEIEKVSELANIYKVVSRGGQNIAVIFNMVGQRILGLSPANSFLVVFRKVQPLNQAY</sequence>
<dbReference type="GO" id="GO:0004866">
    <property type="term" value="F:endopeptidase inhibitor activity"/>
    <property type="evidence" value="ECO:0007669"/>
    <property type="project" value="InterPro"/>
</dbReference>
<dbReference type="Gene3D" id="2.80.10.50">
    <property type="match status" value="1"/>
</dbReference>
<dbReference type="EMBL" id="AJ012840">
    <property type="protein sequence ID" value="CAC19831.1"/>
    <property type="molecule type" value="mRNA"/>
</dbReference>